<evidence type="ECO:0000313" key="2">
    <source>
        <dbReference type="Proteomes" id="UP000195447"/>
    </source>
</evidence>
<evidence type="ECO:0000313" key="1">
    <source>
        <dbReference type="EMBL" id="OUP61843.1"/>
    </source>
</evidence>
<dbReference type="AlphaFoldDB" id="A0A1Y4LZ30"/>
<gene>
    <name evidence="1" type="ORF">B5F14_00165</name>
</gene>
<dbReference type="RefSeq" id="WP_087157958.1">
    <property type="nucleotide sequence ID" value="NZ_NFKM01000001.1"/>
</dbReference>
<proteinExistence type="predicted"/>
<dbReference type="EMBL" id="NFKM01000001">
    <property type="protein sequence ID" value="OUP61843.1"/>
    <property type="molecule type" value="Genomic_DNA"/>
</dbReference>
<protein>
    <submittedName>
        <fullName evidence="1">Uncharacterized protein</fullName>
    </submittedName>
</protein>
<keyword evidence="2" id="KW-1185">Reference proteome</keyword>
<name>A0A1Y4LZ30_9FIRM</name>
<dbReference type="Proteomes" id="UP000195447">
    <property type="component" value="Unassembled WGS sequence"/>
</dbReference>
<accession>A0A1Y4LZ30</accession>
<reference evidence="2" key="1">
    <citation type="submission" date="2017-04" db="EMBL/GenBank/DDBJ databases">
        <title>Function of individual gut microbiota members based on whole genome sequencing of pure cultures obtained from chicken caecum.</title>
        <authorList>
            <person name="Medvecky M."/>
            <person name="Cejkova D."/>
            <person name="Polansky O."/>
            <person name="Karasova D."/>
            <person name="Kubasova T."/>
            <person name="Cizek A."/>
            <person name="Rychlik I."/>
        </authorList>
    </citation>
    <scope>NUCLEOTIDE SEQUENCE [LARGE SCALE GENOMIC DNA]</scope>
    <source>
        <strain evidence="2">An178</strain>
    </source>
</reference>
<organism evidence="1 2">
    <name type="scientific">Faecalitalea cylindroides</name>
    <dbReference type="NCBI Taxonomy" id="39483"/>
    <lineage>
        <taxon>Bacteria</taxon>
        <taxon>Bacillati</taxon>
        <taxon>Bacillota</taxon>
        <taxon>Erysipelotrichia</taxon>
        <taxon>Erysipelotrichales</taxon>
        <taxon>Erysipelotrichaceae</taxon>
        <taxon>Faecalitalea</taxon>
    </lineage>
</organism>
<sequence>MKEYLKHNILNVEIQREDEKRLHVPPLLYGAYNNALNGILIYSEEGLTIHFKEENVKVGYEELDYVELSFIFKRTSYRGLPENACYIDVYLKCKDQRSYEFCTLSHKIEDGFYSFMRTHGKEVADKYGLMYPKIDNTRTK</sequence>
<comment type="caution">
    <text evidence="1">The sequence shown here is derived from an EMBL/GenBank/DDBJ whole genome shotgun (WGS) entry which is preliminary data.</text>
</comment>